<keyword evidence="2" id="KW-1133">Transmembrane helix</keyword>
<name>A0ABR8UQX1_9MICC</name>
<dbReference type="Proteomes" id="UP000609874">
    <property type="component" value="Unassembled WGS sequence"/>
</dbReference>
<evidence type="ECO:0000256" key="2">
    <source>
        <dbReference type="SAM" id="Phobius"/>
    </source>
</evidence>
<keyword evidence="2" id="KW-0472">Membrane</keyword>
<accession>A0ABR8UQX1</accession>
<feature type="compositionally biased region" description="Low complexity" evidence="1">
    <location>
        <begin position="59"/>
        <end position="86"/>
    </location>
</feature>
<evidence type="ECO:0000313" key="3">
    <source>
        <dbReference type="EMBL" id="MBD7994964.1"/>
    </source>
</evidence>
<evidence type="ECO:0000256" key="1">
    <source>
        <dbReference type="SAM" id="MobiDB-lite"/>
    </source>
</evidence>
<evidence type="ECO:0000313" key="4">
    <source>
        <dbReference type="Proteomes" id="UP000609874"/>
    </source>
</evidence>
<organism evidence="3 4">
    <name type="scientific">Arthrobacter gallicola</name>
    <dbReference type="NCBI Taxonomy" id="2762225"/>
    <lineage>
        <taxon>Bacteria</taxon>
        <taxon>Bacillati</taxon>
        <taxon>Actinomycetota</taxon>
        <taxon>Actinomycetes</taxon>
        <taxon>Micrococcales</taxon>
        <taxon>Micrococcaceae</taxon>
        <taxon>Arthrobacter</taxon>
    </lineage>
</organism>
<dbReference type="RefSeq" id="WP_191807302.1">
    <property type="nucleotide sequence ID" value="NZ_JACSQD010000002.1"/>
</dbReference>
<feature type="transmembrane region" description="Helical" evidence="2">
    <location>
        <begin position="21"/>
        <end position="45"/>
    </location>
</feature>
<proteinExistence type="predicted"/>
<feature type="region of interest" description="Disordered" evidence="1">
    <location>
        <begin position="56"/>
        <end position="101"/>
    </location>
</feature>
<comment type="caution">
    <text evidence="3">The sequence shown here is derived from an EMBL/GenBank/DDBJ whole genome shotgun (WGS) entry which is preliminary data.</text>
</comment>
<protein>
    <recommendedName>
        <fullName evidence="5">DUF4232 domain-containing protein</fullName>
    </recommendedName>
</protein>
<dbReference type="EMBL" id="JACSQD010000002">
    <property type="protein sequence ID" value="MBD7994964.1"/>
    <property type="molecule type" value="Genomic_DNA"/>
</dbReference>
<keyword evidence="4" id="KW-1185">Reference proteome</keyword>
<reference evidence="3 4" key="1">
    <citation type="submission" date="2020-08" db="EMBL/GenBank/DDBJ databases">
        <title>A Genomic Blueprint of the Chicken Gut Microbiome.</title>
        <authorList>
            <person name="Gilroy R."/>
            <person name="Ravi A."/>
            <person name="Getino M."/>
            <person name="Pursley I."/>
            <person name="Horton D.L."/>
            <person name="Alikhan N.-F."/>
            <person name="Baker D."/>
            <person name="Gharbi K."/>
            <person name="Hall N."/>
            <person name="Watson M."/>
            <person name="Adriaenssens E.M."/>
            <person name="Foster-Nyarko E."/>
            <person name="Jarju S."/>
            <person name="Secka A."/>
            <person name="Antonio M."/>
            <person name="Oren A."/>
            <person name="Chaudhuri R."/>
            <person name="La Ragione R.M."/>
            <person name="Hildebrand F."/>
            <person name="Pallen M.J."/>
        </authorList>
    </citation>
    <scope>NUCLEOTIDE SEQUENCE [LARGE SCALE GENOMIC DNA]</scope>
    <source>
        <strain evidence="3 4">Sa2CUA1</strain>
    </source>
</reference>
<sequence>MAAKGSSRTQPSKAVYRRRRLVLLLAVVLMLGVLIWGGSALAGALRSDNDASASEAFLAAPDSSSPSSPQSSAPGSAGASDPAASGKSEEPDTKCPPASVKVAASTDAPAYPAGSNPLLTLSVTNTGTAPCEINVGTNQMEFIVTSGSDRIFSSADCQDGGADLMKEFAAGATEKANFTWERLRSAPGCGAVASNPNPGWYVFTARLGEVTSEKAVFQLD</sequence>
<evidence type="ECO:0008006" key="5">
    <source>
        <dbReference type="Google" id="ProtNLM"/>
    </source>
</evidence>
<gene>
    <name evidence="3" type="ORF">H9639_06595</name>
</gene>
<keyword evidence="2" id="KW-0812">Transmembrane</keyword>